<evidence type="ECO:0000313" key="1">
    <source>
        <dbReference type="EMBL" id="QDU95938.1"/>
    </source>
</evidence>
<organism evidence="1 2">
    <name type="scientific">Lignipirellula cremea</name>
    <dbReference type="NCBI Taxonomy" id="2528010"/>
    <lineage>
        <taxon>Bacteria</taxon>
        <taxon>Pseudomonadati</taxon>
        <taxon>Planctomycetota</taxon>
        <taxon>Planctomycetia</taxon>
        <taxon>Pirellulales</taxon>
        <taxon>Pirellulaceae</taxon>
        <taxon>Lignipirellula</taxon>
    </lineage>
</organism>
<dbReference type="Gene3D" id="3.40.720.10">
    <property type="entry name" value="Alkaline Phosphatase, subunit A"/>
    <property type="match status" value="1"/>
</dbReference>
<dbReference type="KEGG" id="lcre:Pla8534_37570"/>
<dbReference type="RefSeq" id="WP_145054620.1">
    <property type="nucleotide sequence ID" value="NZ_CP036433.1"/>
</dbReference>
<sequence length="457" mass="49668">MPAAARLESPSVLNRRHLLQQSAAGFGWVALAGLFAQRSPAAEPKPGNPLAPRPPHFPARAKRVIFLFMEGGPSHLESFDWKPELARAGESGAHRLLAPAFRFSPQGESGLMISDVFPHLSRQADHLCLLNGMQTNNPGHQQAIVALHTGNENFVRPSVGAWVAYGLGSEGENLPGFITIDPISDKGGAANYGSAFLPATFQGTQLRSASRGVPNIRNRRLSESDQRKQLDFVQQANRRLLARDAENPEVEGLIESAELAFRMQSSVPETLDLSRETAATQSLYGLDDPVTAQFGGQCLTARRLLENGVRFIQLTSTGWDHHTVIRESFARRAVAVDKPIAGLLSDLQQRGLLEDTLVVWGGEFGRGAHADNNGGRGHNSKGFSMWMAGGGVRGGMRYGATDELGREAVTDVMGTHDLHATMLHLLGLDHEQLTFHYSGRDFRLTDTAGEVARKILL</sequence>
<dbReference type="SUPFAM" id="SSF53649">
    <property type="entry name" value="Alkaline phosphatase-like"/>
    <property type="match status" value="1"/>
</dbReference>
<dbReference type="InterPro" id="IPR017850">
    <property type="entry name" value="Alkaline_phosphatase_core_sf"/>
</dbReference>
<evidence type="ECO:0000313" key="2">
    <source>
        <dbReference type="Proteomes" id="UP000317648"/>
    </source>
</evidence>
<dbReference type="OrthoDB" id="127333at2"/>
<dbReference type="Pfam" id="PF07394">
    <property type="entry name" value="DUF1501"/>
    <property type="match status" value="1"/>
</dbReference>
<protein>
    <recommendedName>
        <fullName evidence="3">Sulfatase</fullName>
    </recommendedName>
</protein>
<dbReference type="InterPro" id="IPR006311">
    <property type="entry name" value="TAT_signal"/>
</dbReference>
<gene>
    <name evidence="1" type="ORF">Pla8534_37570</name>
</gene>
<dbReference type="PANTHER" id="PTHR43737:SF1">
    <property type="entry name" value="DUF1501 DOMAIN-CONTAINING PROTEIN"/>
    <property type="match status" value="1"/>
</dbReference>
<dbReference type="PROSITE" id="PS51318">
    <property type="entry name" value="TAT"/>
    <property type="match status" value="1"/>
</dbReference>
<accession>A0A518DVS6</accession>
<dbReference type="Proteomes" id="UP000317648">
    <property type="component" value="Chromosome"/>
</dbReference>
<dbReference type="InterPro" id="IPR010869">
    <property type="entry name" value="DUF1501"/>
</dbReference>
<dbReference type="EMBL" id="CP036433">
    <property type="protein sequence ID" value="QDU95938.1"/>
    <property type="molecule type" value="Genomic_DNA"/>
</dbReference>
<keyword evidence="2" id="KW-1185">Reference proteome</keyword>
<proteinExistence type="predicted"/>
<reference evidence="1 2" key="1">
    <citation type="submission" date="2019-02" db="EMBL/GenBank/DDBJ databases">
        <title>Deep-cultivation of Planctomycetes and their phenomic and genomic characterization uncovers novel biology.</title>
        <authorList>
            <person name="Wiegand S."/>
            <person name="Jogler M."/>
            <person name="Boedeker C."/>
            <person name="Pinto D."/>
            <person name="Vollmers J."/>
            <person name="Rivas-Marin E."/>
            <person name="Kohn T."/>
            <person name="Peeters S.H."/>
            <person name="Heuer A."/>
            <person name="Rast P."/>
            <person name="Oberbeckmann S."/>
            <person name="Bunk B."/>
            <person name="Jeske O."/>
            <person name="Meyerdierks A."/>
            <person name="Storesund J.E."/>
            <person name="Kallscheuer N."/>
            <person name="Luecker S."/>
            <person name="Lage O.M."/>
            <person name="Pohl T."/>
            <person name="Merkel B.J."/>
            <person name="Hornburger P."/>
            <person name="Mueller R.-W."/>
            <person name="Bruemmer F."/>
            <person name="Labrenz M."/>
            <person name="Spormann A.M."/>
            <person name="Op den Camp H."/>
            <person name="Overmann J."/>
            <person name="Amann R."/>
            <person name="Jetten M.S.M."/>
            <person name="Mascher T."/>
            <person name="Medema M.H."/>
            <person name="Devos D.P."/>
            <person name="Kaster A.-K."/>
            <person name="Ovreas L."/>
            <person name="Rohde M."/>
            <person name="Galperin M.Y."/>
            <person name="Jogler C."/>
        </authorList>
    </citation>
    <scope>NUCLEOTIDE SEQUENCE [LARGE SCALE GENOMIC DNA]</scope>
    <source>
        <strain evidence="1 2">Pla85_3_4</strain>
    </source>
</reference>
<evidence type="ECO:0008006" key="3">
    <source>
        <dbReference type="Google" id="ProtNLM"/>
    </source>
</evidence>
<dbReference type="AlphaFoldDB" id="A0A518DVS6"/>
<dbReference type="PANTHER" id="PTHR43737">
    <property type="entry name" value="BLL7424 PROTEIN"/>
    <property type="match status" value="1"/>
</dbReference>
<name>A0A518DVS6_9BACT</name>